<evidence type="ECO:0000313" key="1">
    <source>
        <dbReference type="EMBL" id="MCO4292722.1"/>
    </source>
</evidence>
<reference evidence="1" key="1">
    <citation type="submission" date="2022-06" db="EMBL/GenBank/DDBJ databases">
        <title>Solitalea sp. MAHUQ-68 isolated from rhizospheric soil.</title>
        <authorList>
            <person name="Huq M.A."/>
        </authorList>
    </citation>
    <scope>NUCLEOTIDE SEQUENCE</scope>
    <source>
        <strain evidence="1">MAHUQ-68</strain>
    </source>
</reference>
<accession>A0A9X2F144</accession>
<gene>
    <name evidence="1" type="ORF">NF867_07600</name>
</gene>
<protein>
    <submittedName>
        <fullName evidence="1">Uncharacterized protein</fullName>
    </submittedName>
</protein>
<keyword evidence="2" id="KW-1185">Reference proteome</keyword>
<dbReference type="Proteomes" id="UP001155182">
    <property type="component" value="Unassembled WGS sequence"/>
</dbReference>
<dbReference type="RefSeq" id="WP_252587216.1">
    <property type="nucleotide sequence ID" value="NZ_JAMWYS010000028.1"/>
</dbReference>
<proteinExistence type="predicted"/>
<dbReference type="EMBL" id="JAMWYS010000028">
    <property type="protein sequence ID" value="MCO4292722.1"/>
    <property type="molecule type" value="Genomic_DNA"/>
</dbReference>
<comment type="caution">
    <text evidence="1">The sequence shown here is derived from an EMBL/GenBank/DDBJ whole genome shotgun (WGS) entry which is preliminary data.</text>
</comment>
<evidence type="ECO:0000313" key="2">
    <source>
        <dbReference type="Proteomes" id="UP001155182"/>
    </source>
</evidence>
<dbReference type="AlphaFoldDB" id="A0A9X2F144"/>
<organism evidence="1 2">
    <name type="scientific">Solitalea agri</name>
    <dbReference type="NCBI Taxonomy" id="2953739"/>
    <lineage>
        <taxon>Bacteria</taxon>
        <taxon>Pseudomonadati</taxon>
        <taxon>Bacteroidota</taxon>
        <taxon>Sphingobacteriia</taxon>
        <taxon>Sphingobacteriales</taxon>
        <taxon>Sphingobacteriaceae</taxon>
        <taxon>Solitalea</taxon>
    </lineage>
</organism>
<sequence length="216" mass="26432">MRQKKIRGLARRQKEIDDWFEWNYDIDLDLLNSSGYYYVKAKVGPWANLFTEKHYPSDYKKKILKHLLEIYANWEQKLLKQERPFYLKIWLYEHRFINSQVVAAVGEKINRYQELFTKVPKQHTFHKNRFDPKLAQLDKLSWSLHWDEDVFWESEFADLEDLKKTNIELYYHEKRLYKCLVKKADYKLLQNPYGENDKLFLIKKGNLWVGESHKGY</sequence>
<name>A0A9X2F144_9SPHI</name>